<protein>
    <submittedName>
        <fullName evidence="2">Uncharacterized protein</fullName>
    </submittedName>
</protein>
<dbReference type="AlphaFoldDB" id="A0A4C1WXB6"/>
<keyword evidence="3" id="KW-1185">Reference proteome</keyword>
<dbReference type="Proteomes" id="UP000299102">
    <property type="component" value="Unassembled WGS sequence"/>
</dbReference>
<feature type="compositionally biased region" description="Basic residues" evidence="1">
    <location>
        <begin position="43"/>
        <end position="59"/>
    </location>
</feature>
<gene>
    <name evidence="2" type="ORF">EVAR_97432_1</name>
</gene>
<proteinExistence type="predicted"/>
<organism evidence="2 3">
    <name type="scientific">Eumeta variegata</name>
    <name type="common">Bagworm moth</name>
    <name type="synonym">Eumeta japonica</name>
    <dbReference type="NCBI Taxonomy" id="151549"/>
    <lineage>
        <taxon>Eukaryota</taxon>
        <taxon>Metazoa</taxon>
        <taxon>Ecdysozoa</taxon>
        <taxon>Arthropoda</taxon>
        <taxon>Hexapoda</taxon>
        <taxon>Insecta</taxon>
        <taxon>Pterygota</taxon>
        <taxon>Neoptera</taxon>
        <taxon>Endopterygota</taxon>
        <taxon>Lepidoptera</taxon>
        <taxon>Glossata</taxon>
        <taxon>Ditrysia</taxon>
        <taxon>Tineoidea</taxon>
        <taxon>Psychidae</taxon>
        <taxon>Oiketicinae</taxon>
        <taxon>Eumeta</taxon>
    </lineage>
</organism>
<dbReference type="EMBL" id="BGZK01000683">
    <property type="protein sequence ID" value="GBP56011.1"/>
    <property type="molecule type" value="Genomic_DNA"/>
</dbReference>
<accession>A0A4C1WXB6</accession>
<comment type="caution">
    <text evidence="2">The sequence shown here is derived from an EMBL/GenBank/DDBJ whole genome shotgun (WGS) entry which is preliminary data.</text>
</comment>
<evidence type="ECO:0000313" key="3">
    <source>
        <dbReference type="Proteomes" id="UP000299102"/>
    </source>
</evidence>
<evidence type="ECO:0000256" key="1">
    <source>
        <dbReference type="SAM" id="MobiDB-lite"/>
    </source>
</evidence>
<dbReference type="PROSITE" id="PS51257">
    <property type="entry name" value="PROKAR_LIPOPROTEIN"/>
    <property type="match status" value="1"/>
</dbReference>
<evidence type="ECO:0000313" key="2">
    <source>
        <dbReference type="EMBL" id="GBP56011.1"/>
    </source>
</evidence>
<reference evidence="2 3" key="1">
    <citation type="journal article" date="2019" name="Commun. Biol.">
        <title>The bagworm genome reveals a unique fibroin gene that provides high tensile strength.</title>
        <authorList>
            <person name="Kono N."/>
            <person name="Nakamura H."/>
            <person name="Ohtoshi R."/>
            <person name="Tomita M."/>
            <person name="Numata K."/>
            <person name="Arakawa K."/>
        </authorList>
    </citation>
    <scope>NUCLEOTIDE SEQUENCE [LARGE SCALE GENOMIC DNA]</scope>
</reference>
<sequence>MRAALIRSASTSVRPPAVGCVSSLSCASLPFPRRAPTYAGAPFHRRRLRNDRARPRVGRRLGSGTVSINGSTRYGPLPLEPSESCPRQEDARA</sequence>
<name>A0A4C1WXB6_EUMVA</name>
<feature type="region of interest" description="Disordered" evidence="1">
    <location>
        <begin position="35"/>
        <end position="93"/>
    </location>
</feature>